<reference evidence="2" key="1">
    <citation type="submission" date="2022-11" db="EMBL/GenBank/DDBJ databases">
        <title>Centuries of genome instability and evolution in soft-shell clam transmissible cancer (bioRxiv).</title>
        <authorList>
            <person name="Hart S.F.M."/>
            <person name="Yonemitsu M.A."/>
            <person name="Giersch R.M."/>
            <person name="Beal B.F."/>
            <person name="Arriagada G."/>
            <person name="Davis B.W."/>
            <person name="Ostrander E.A."/>
            <person name="Goff S.P."/>
            <person name="Metzger M.J."/>
        </authorList>
    </citation>
    <scope>NUCLEOTIDE SEQUENCE</scope>
    <source>
        <strain evidence="2">MELC-2E11</strain>
        <tissue evidence="2">Siphon/mantle</tissue>
    </source>
</reference>
<name>A0ABY7FXY7_MYAAR</name>
<evidence type="ECO:0000313" key="2">
    <source>
        <dbReference type="EMBL" id="WAR25748.1"/>
    </source>
</evidence>
<evidence type="ECO:0000259" key="1">
    <source>
        <dbReference type="Pfam" id="PF04970"/>
    </source>
</evidence>
<keyword evidence="3" id="KW-1185">Reference proteome</keyword>
<evidence type="ECO:0000313" key="3">
    <source>
        <dbReference type="Proteomes" id="UP001164746"/>
    </source>
</evidence>
<accession>A0ABY7FXY7</accession>
<gene>
    <name evidence="2" type="ORF">MAR_011452</name>
</gene>
<sequence>MGPLEENGDLYRINYSNIPDENSADLVVARTKVFRFLSTIGEYCFFMKNCENFATFCKTGFIIRDQLEWLISQVKQSMHLGIGLQYAHCFPYEGIAALTGGENSRLSACVGGAALGATGSYALGQLIGSTVGSQIGGPSGYFVGKMIGTWLGGRIGKYIEI</sequence>
<protein>
    <recommendedName>
        <fullName evidence="1">LRAT domain-containing protein</fullName>
    </recommendedName>
</protein>
<dbReference type="Pfam" id="PF04970">
    <property type="entry name" value="LRAT"/>
    <property type="match status" value="1"/>
</dbReference>
<dbReference type="Gene3D" id="3.90.1720.10">
    <property type="entry name" value="endopeptidase domain like (from Nostoc punctiforme)"/>
    <property type="match status" value="1"/>
</dbReference>
<feature type="domain" description="LRAT" evidence="1">
    <location>
        <begin position="21"/>
        <end position="60"/>
    </location>
</feature>
<dbReference type="InterPro" id="IPR007053">
    <property type="entry name" value="LRAT_dom"/>
</dbReference>
<dbReference type="Proteomes" id="UP001164746">
    <property type="component" value="Chromosome 14"/>
</dbReference>
<proteinExistence type="predicted"/>
<dbReference type="EMBL" id="CP111025">
    <property type="protein sequence ID" value="WAR25748.1"/>
    <property type="molecule type" value="Genomic_DNA"/>
</dbReference>
<organism evidence="2 3">
    <name type="scientific">Mya arenaria</name>
    <name type="common">Soft-shell clam</name>
    <dbReference type="NCBI Taxonomy" id="6604"/>
    <lineage>
        <taxon>Eukaryota</taxon>
        <taxon>Metazoa</taxon>
        <taxon>Spiralia</taxon>
        <taxon>Lophotrochozoa</taxon>
        <taxon>Mollusca</taxon>
        <taxon>Bivalvia</taxon>
        <taxon>Autobranchia</taxon>
        <taxon>Heteroconchia</taxon>
        <taxon>Euheterodonta</taxon>
        <taxon>Imparidentia</taxon>
        <taxon>Neoheterodontei</taxon>
        <taxon>Myida</taxon>
        <taxon>Myoidea</taxon>
        <taxon>Myidae</taxon>
        <taxon>Mya</taxon>
    </lineage>
</organism>